<reference evidence="1 2" key="1">
    <citation type="submission" date="2014-04" db="EMBL/GenBank/DDBJ databases">
        <authorList>
            <consortium name="DOE Joint Genome Institute"/>
            <person name="Kuo A."/>
            <person name="Kohler A."/>
            <person name="Costa M.D."/>
            <person name="Nagy L.G."/>
            <person name="Floudas D."/>
            <person name="Copeland A."/>
            <person name="Barry K.W."/>
            <person name="Cichocki N."/>
            <person name="Veneault-Fourrey C."/>
            <person name="LaButti K."/>
            <person name="Lindquist E.A."/>
            <person name="Lipzen A."/>
            <person name="Lundell T."/>
            <person name="Morin E."/>
            <person name="Murat C."/>
            <person name="Sun H."/>
            <person name="Tunlid A."/>
            <person name="Henrissat B."/>
            <person name="Grigoriev I.V."/>
            <person name="Hibbett D.S."/>
            <person name="Martin F."/>
            <person name="Nordberg H.P."/>
            <person name="Cantor M.N."/>
            <person name="Hua S.X."/>
        </authorList>
    </citation>
    <scope>NUCLEOTIDE SEQUENCE [LARGE SCALE GENOMIC DNA]</scope>
    <source>
        <strain evidence="1 2">441</strain>
    </source>
</reference>
<dbReference type="EMBL" id="KN833702">
    <property type="protein sequence ID" value="KIK26381.1"/>
    <property type="molecule type" value="Genomic_DNA"/>
</dbReference>
<protein>
    <submittedName>
        <fullName evidence="1">Uncharacterized protein</fullName>
    </submittedName>
</protein>
<reference evidence="2" key="2">
    <citation type="submission" date="2015-01" db="EMBL/GenBank/DDBJ databases">
        <title>Evolutionary Origins and Diversification of the Mycorrhizal Mutualists.</title>
        <authorList>
            <consortium name="DOE Joint Genome Institute"/>
            <consortium name="Mycorrhizal Genomics Consortium"/>
            <person name="Kohler A."/>
            <person name="Kuo A."/>
            <person name="Nagy L.G."/>
            <person name="Floudas D."/>
            <person name="Copeland A."/>
            <person name="Barry K.W."/>
            <person name="Cichocki N."/>
            <person name="Veneault-Fourrey C."/>
            <person name="LaButti K."/>
            <person name="Lindquist E.A."/>
            <person name="Lipzen A."/>
            <person name="Lundell T."/>
            <person name="Morin E."/>
            <person name="Murat C."/>
            <person name="Riley R."/>
            <person name="Ohm R."/>
            <person name="Sun H."/>
            <person name="Tunlid A."/>
            <person name="Henrissat B."/>
            <person name="Grigoriev I.V."/>
            <person name="Hibbett D.S."/>
            <person name="Martin F."/>
        </authorList>
    </citation>
    <scope>NUCLEOTIDE SEQUENCE [LARGE SCALE GENOMIC DNA]</scope>
    <source>
        <strain evidence="2">441</strain>
    </source>
</reference>
<dbReference type="HOGENOM" id="CLU_2251118_0_0_1"/>
<keyword evidence="2" id="KW-1185">Reference proteome</keyword>
<organism evidence="1 2">
    <name type="scientific">Pisolithus microcarpus 441</name>
    <dbReference type="NCBI Taxonomy" id="765257"/>
    <lineage>
        <taxon>Eukaryota</taxon>
        <taxon>Fungi</taxon>
        <taxon>Dikarya</taxon>
        <taxon>Basidiomycota</taxon>
        <taxon>Agaricomycotina</taxon>
        <taxon>Agaricomycetes</taxon>
        <taxon>Agaricomycetidae</taxon>
        <taxon>Boletales</taxon>
        <taxon>Sclerodermatineae</taxon>
        <taxon>Pisolithaceae</taxon>
        <taxon>Pisolithus</taxon>
    </lineage>
</organism>
<dbReference type="AlphaFoldDB" id="A0A0C9ZAS4"/>
<accession>A0A0C9ZAS4</accession>
<dbReference type="Proteomes" id="UP000054018">
    <property type="component" value="Unassembled WGS sequence"/>
</dbReference>
<evidence type="ECO:0000313" key="2">
    <source>
        <dbReference type="Proteomes" id="UP000054018"/>
    </source>
</evidence>
<proteinExistence type="predicted"/>
<name>A0A0C9ZAS4_9AGAM</name>
<sequence length="104" mass="11496">MRNCCGTFLIGYLSSLANLCKSLGSRHFARFSSRLKERSNYPGSAGLNNGIRFLTVMSDSGVGARQGLSPIITYEGKLYKRTCHVNVFERQVPVFVQADTMKGI</sequence>
<evidence type="ECO:0000313" key="1">
    <source>
        <dbReference type="EMBL" id="KIK26381.1"/>
    </source>
</evidence>
<gene>
    <name evidence="1" type="ORF">PISMIDRAFT_274144</name>
</gene>